<protein>
    <submittedName>
        <fullName evidence="2">SIP domain-containing protein</fullName>
    </submittedName>
</protein>
<evidence type="ECO:0000259" key="1">
    <source>
        <dbReference type="Pfam" id="PF04954"/>
    </source>
</evidence>
<evidence type="ECO:0000313" key="3">
    <source>
        <dbReference type="Proteomes" id="UP000825699"/>
    </source>
</evidence>
<feature type="domain" description="SIP-like Rossmann fold" evidence="1">
    <location>
        <begin position="4"/>
        <end position="94"/>
    </location>
</feature>
<accession>A0AAJ1ABS6</accession>
<dbReference type="Proteomes" id="UP000825699">
    <property type="component" value="Unassembled WGS sequence"/>
</dbReference>
<proteinExistence type="predicted"/>
<dbReference type="AlphaFoldDB" id="A0AAJ1ABS6"/>
<dbReference type="InterPro" id="IPR007037">
    <property type="entry name" value="SIP_rossman_dom"/>
</dbReference>
<reference evidence="2" key="1">
    <citation type="submission" date="2020-04" db="EMBL/GenBank/DDBJ databases">
        <title>Global-level population genomics supports evidence of horizontal gene transfer on evolution of Rhizobia in Lentils.</title>
        <authorList>
            <person name="Gai Y."/>
            <person name="Cook D."/>
            <person name="Riely B."/>
        </authorList>
    </citation>
    <scope>NUCLEOTIDE SEQUENCE</scope>
    <source>
        <strain evidence="2">Derici101B</strain>
    </source>
</reference>
<dbReference type="Gene3D" id="3.40.50.80">
    <property type="entry name" value="Nucleotide-binding domain of ferredoxin-NADP reductase (FNR) module"/>
    <property type="match status" value="1"/>
</dbReference>
<name>A0AAJ1ABS6_RHILE</name>
<dbReference type="EMBL" id="JAAXEP010000012">
    <property type="protein sequence ID" value="MBY5630873.1"/>
    <property type="molecule type" value="Genomic_DNA"/>
</dbReference>
<sequence>MPSIAADEAAFPAIARLLEAQTAHITGSVFLLETVPGSAEYPIPAQTGVSLTMVRVGAIGDWSAVVAALPRLPDDLPNVSVWFAGKDMVEDFRKLPVIQSRRLPDLHIAAY</sequence>
<gene>
    <name evidence="2" type="ORF">HFO42_22605</name>
</gene>
<comment type="caution">
    <text evidence="2">The sequence shown here is derived from an EMBL/GenBank/DDBJ whole genome shotgun (WGS) entry which is preliminary data.</text>
</comment>
<dbReference type="InterPro" id="IPR039261">
    <property type="entry name" value="FNR_nucleotide-bd"/>
</dbReference>
<evidence type="ECO:0000313" key="2">
    <source>
        <dbReference type="EMBL" id="MBY5630873.1"/>
    </source>
</evidence>
<dbReference type="Pfam" id="PF04954">
    <property type="entry name" value="SIP"/>
    <property type="match status" value="1"/>
</dbReference>
<organism evidence="2 3">
    <name type="scientific">Rhizobium leguminosarum</name>
    <dbReference type="NCBI Taxonomy" id="384"/>
    <lineage>
        <taxon>Bacteria</taxon>
        <taxon>Pseudomonadati</taxon>
        <taxon>Pseudomonadota</taxon>
        <taxon>Alphaproteobacteria</taxon>
        <taxon>Hyphomicrobiales</taxon>
        <taxon>Rhizobiaceae</taxon>
        <taxon>Rhizobium/Agrobacterium group</taxon>
        <taxon>Rhizobium</taxon>
    </lineage>
</organism>